<accession>A0A6P6XTP9</accession>
<dbReference type="OrthoDB" id="10065073at2759"/>
<evidence type="ECO:0000256" key="1">
    <source>
        <dbReference type="ARBA" id="ARBA00007631"/>
    </source>
</evidence>
<dbReference type="KEGG" id="dpte:113789882"/>
<protein>
    <recommendedName>
        <fullName evidence="2">polynucleotide adenylyltransferase</fullName>
        <ecNumber evidence="2">2.7.7.19</ecNumber>
    </recommendedName>
</protein>
<dbReference type="OMA" id="DIRICHC"/>
<evidence type="ECO:0000256" key="2">
    <source>
        <dbReference type="ARBA" id="ARBA00012388"/>
    </source>
</evidence>
<dbReference type="InterPro" id="IPR012937">
    <property type="entry name" value="TET5"/>
</dbReference>
<evidence type="ECO:0000313" key="5">
    <source>
        <dbReference type="Proteomes" id="UP000515146"/>
    </source>
</evidence>
<evidence type="ECO:0000256" key="3">
    <source>
        <dbReference type="ARBA" id="ARBA00022679"/>
    </source>
</evidence>
<dbReference type="InParanoid" id="A0A6P6XTP9"/>
<gene>
    <name evidence="6" type="primary">LOC113789882</name>
</gene>
<reference evidence="6" key="1">
    <citation type="submission" date="2025-08" db="UniProtKB">
        <authorList>
            <consortium name="RefSeq"/>
        </authorList>
    </citation>
    <scope>IDENTIFICATION</scope>
    <source>
        <strain evidence="6">Airmid</strain>
    </source>
</reference>
<sequence length="707" mass="82824">MESHKYNDTSHKQSSSIQIDQSVINSERFNNEQIVKINEQTFDLSDKRFGVLNSKQSHVLNEILKKEISIIVDTDPKSSPYDKSSTNYINFPLMIFLQIIQRQLNNNHIIIRDIRLNGGAASYVLHNRNELKYNDIDIIFNVNLQNESYFESIRECIYQILLDLCVPNIIEPDHHLILEQILTKMVKITDNEARWSLFSIKNFNGCTIEMKFVDKICRQYEFSVDSFQILLDNVLDDASTTKQIICESVYGDYQEALFHLDNKFIVTNYPEKIRGGGLFKYCFLLVRGFKPLCHKTMMTLEPYMVSRFFIDFNKFECHRDRLCNYMLAHFGDETMLKYQFLIIFCSVLKRSLNKSFNRDILIKKYTEITAVCFCTMLREFIDKYPSRSSMSSKRFYRCACLKTNNICLHQTLFSSNKSVKPTLVTFVYDNAQKHVSKAKRHHNLLRFIECYEKIHHSFEEYSFCLLPKRLFQQINLNNHHSKRLNHYIISHSSLHKIDPISYKLIEDFCPNNTKCDFNSFNDRLSFNIKQVSNVYQSSEFPFKHLPDSLFPLDFPNLKMSINDVVSTLQIPFSPPENFTFCVVNRIPVIFNDPMDSGIFRNSIIINNIINSSSLSSQQSYGSNVIPQHNHYLMESINPFNNSQLLSLNPWQHTTTTTIPCDSWNLPYSYQKVLENGWIEFITYSPPLLDQPNVAEKIKETSSNIKLL</sequence>
<dbReference type="PANTHER" id="PTHR12974">
    <property type="entry name" value="PRION-LIKE- Q/N-RICH -DOMAIN-BEARING PROTEIN PROTEIN 44"/>
    <property type="match status" value="1"/>
</dbReference>
<dbReference type="Proteomes" id="UP000515146">
    <property type="component" value="Unplaced"/>
</dbReference>
<name>A0A6P6XTP9_DERPT</name>
<proteinExistence type="inferred from homology"/>
<evidence type="ECO:0000313" key="6">
    <source>
        <dbReference type="RefSeq" id="XP_027195274.1"/>
    </source>
</evidence>
<dbReference type="AlphaFoldDB" id="A0A6P6XTP9"/>
<comment type="catalytic activity">
    <reaction evidence="4">
        <text>RNA(n) + ATP = RNA(n)-3'-adenine ribonucleotide + diphosphate</text>
        <dbReference type="Rhea" id="RHEA:11332"/>
        <dbReference type="Rhea" id="RHEA-COMP:14527"/>
        <dbReference type="Rhea" id="RHEA-COMP:17347"/>
        <dbReference type="ChEBI" id="CHEBI:30616"/>
        <dbReference type="ChEBI" id="CHEBI:33019"/>
        <dbReference type="ChEBI" id="CHEBI:140395"/>
        <dbReference type="ChEBI" id="CHEBI:173115"/>
        <dbReference type="EC" id="2.7.7.19"/>
    </reaction>
    <physiologicalReaction direction="left-to-right" evidence="4">
        <dbReference type="Rhea" id="RHEA:11333"/>
    </physiologicalReaction>
</comment>
<dbReference type="EC" id="2.7.7.19" evidence="2"/>
<dbReference type="PANTHER" id="PTHR12974:SF36">
    <property type="entry name" value="POLYNUCLEOTIDE ADENYLYLTRANSFERASE"/>
    <property type="match status" value="1"/>
</dbReference>
<organism evidence="5 6">
    <name type="scientific">Dermatophagoides pteronyssinus</name>
    <name type="common">European house dust mite</name>
    <dbReference type="NCBI Taxonomy" id="6956"/>
    <lineage>
        <taxon>Eukaryota</taxon>
        <taxon>Metazoa</taxon>
        <taxon>Ecdysozoa</taxon>
        <taxon>Arthropoda</taxon>
        <taxon>Chelicerata</taxon>
        <taxon>Arachnida</taxon>
        <taxon>Acari</taxon>
        <taxon>Acariformes</taxon>
        <taxon>Sarcoptiformes</taxon>
        <taxon>Astigmata</taxon>
        <taxon>Psoroptidia</taxon>
        <taxon>Analgoidea</taxon>
        <taxon>Pyroglyphidae</taxon>
        <taxon>Dermatophagoidinae</taxon>
        <taxon>Dermatophagoides</taxon>
    </lineage>
</organism>
<evidence type="ECO:0000256" key="4">
    <source>
        <dbReference type="ARBA" id="ARBA00047933"/>
    </source>
</evidence>
<dbReference type="GO" id="GO:0048255">
    <property type="term" value="P:mRNA stabilization"/>
    <property type="evidence" value="ECO:0007669"/>
    <property type="project" value="TreeGrafter"/>
</dbReference>
<dbReference type="Pfam" id="PF07984">
    <property type="entry name" value="NTP_transf_7"/>
    <property type="match status" value="1"/>
</dbReference>
<dbReference type="SMART" id="SM01153">
    <property type="entry name" value="DUF1693"/>
    <property type="match status" value="1"/>
</dbReference>
<keyword evidence="3" id="KW-0808">Transferase</keyword>
<dbReference type="GO" id="GO:1990817">
    <property type="term" value="F:poly(A) RNA polymerase activity"/>
    <property type="evidence" value="ECO:0007669"/>
    <property type="project" value="UniProtKB-EC"/>
</dbReference>
<dbReference type="RefSeq" id="XP_027195274.1">
    <property type="nucleotide sequence ID" value="XM_027339473.1"/>
</dbReference>
<keyword evidence="5" id="KW-1185">Reference proteome</keyword>
<dbReference type="GO" id="GO:0003723">
    <property type="term" value="F:RNA binding"/>
    <property type="evidence" value="ECO:0007669"/>
    <property type="project" value="TreeGrafter"/>
</dbReference>
<comment type="similarity">
    <text evidence="1">Belongs to the TENT family.</text>
</comment>